<dbReference type="RefSeq" id="WP_073151120.1">
    <property type="nucleotide sequence ID" value="NZ_FQYY01000006.1"/>
</dbReference>
<sequence>MKKSEKHIKTKIDYNVPMQIVILAILFLAVGIAVELFKKEEVVVWWYLASGVTLFLGLWSCKTYEIKEGYFKVNHFLGWVTTKRLLHNLESFQVKSVDLSSSTRNFFLLALYADRRKYTIFRKVELQFNDGKKMKIRENIIKGKTLNSLLAKIKIYQKRNKLKS</sequence>
<evidence type="ECO:0008006" key="4">
    <source>
        <dbReference type="Google" id="ProtNLM"/>
    </source>
</evidence>
<evidence type="ECO:0000313" key="2">
    <source>
        <dbReference type="EMBL" id="SHI94617.1"/>
    </source>
</evidence>
<feature type="transmembrane region" description="Helical" evidence="1">
    <location>
        <begin position="43"/>
        <end position="61"/>
    </location>
</feature>
<feature type="transmembrane region" description="Helical" evidence="1">
    <location>
        <begin position="20"/>
        <end position="37"/>
    </location>
</feature>
<dbReference type="Proteomes" id="UP000184225">
    <property type="component" value="Unassembled WGS sequence"/>
</dbReference>
<evidence type="ECO:0000256" key="1">
    <source>
        <dbReference type="SAM" id="Phobius"/>
    </source>
</evidence>
<organism evidence="2 3">
    <name type="scientific">Mesonia phycicola</name>
    <dbReference type="NCBI Taxonomy" id="579105"/>
    <lineage>
        <taxon>Bacteria</taxon>
        <taxon>Pseudomonadati</taxon>
        <taxon>Bacteroidota</taxon>
        <taxon>Flavobacteriia</taxon>
        <taxon>Flavobacteriales</taxon>
        <taxon>Flavobacteriaceae</taxon>
        <taxon>Mesonia</taxon>
    </lineage>
</organism>
<keyword evidence="1" id="KW-1133">Transmembrane helix</keyword>
<protein>
    <recommendedName>
        <fullName evidence="4">PH domain-containing protein</fullName>
    </recommendedName>
</protein>
<gene>
    <name evidence="2" type="ORF">SAMN04488096_10629</name>
</gene>
<accession>A0A1M6FAC5</accession>
<dbReference type="AlphaFoldDB" id="A0A1M6FAC5"/>
<dbReference type="EMBL" id="FQYY01000006">
    <property type="protein sequence ID" value="SHI94617.1"/>
    <property type="molecule type" value="Genomic_DNA"/>
</dbReference>
<proteinExistence type="predicted"/>
<evidence type="ECO:0000313" key="3">
    <source>
        <dbReference type="Proteomes" id="UP000184225"/>
    </source>
</evidence>
<keyword evidence="3" id="KW-1185">Reference proteome</keyword>
<keyword evidence="1" id="KW-0812">Transmembrane</keyword>
<name>A0A1M6FAC5_9FLAO</name>
<reference evidence="2 3" key="1">
    <citation type="submission" date="2016-11" db="EMBL/GenBank/DDBJ databases">
        <authorList>
            <person name="Jaros S."/>
            <person name="Januszkiewicz K."/>
            <person name="Wedrychowicz H."/>
        </authorList>
    </citation>
    <scope>NUCLEOTIDE SEQUENCE [LARGE SCALE GENOMIC DNA]</scope>
    <source>
        <strain evidence="2 3">DSM 21425</strain>
    </source>
</reference>
<keyword evidence="1" id="KW-0472">Membrane</keyword>